<dbReference type="Pfam" id="PF16046">
    <property type="entry name" value="FAM76"/>
    <property type="match status" value="1"/>
</dbReference>
<proteinExistence type="inferred from homology"/>
<sequence length="368" mass="41438">MPFSFTFQDCRGSFPIVKCTYCRTEFQQTSKGSTAAICKKCDQNVKQYGKPSACDLCNIIAAFIGSKCQRCTNSELKYGPAVTCDQCKQRCAFNRPDYKVDGKLLCWLCTLSYKRALTKARQAESDRRRAKKRGAEGGPPPALSSSASGADNRSTSDKTNSSSNSSSMNRGGGSSLPPLGDVSLGPSSHHHHHHHHSKYVDPHSSDHVIAMTQLKETIATLQRKIKQKDGIILEKEKEISAWKGKHLYLEQDLMKKYKDMEKNYEFKLEVLNKKLKSQLLEIAQLPRDSDKEDEKDDENDKKDKKESESDKEKDDEQSKSNGSVKGGEDSDKENDEKKDDQKETEKDEDKESDEKDRSSDKGSRQNSE</sequence>
<name>Q16VB2_AEDAE</name>
<accession>Q16VB2</accession>
<reference evidence="4" key="2">
    <citation type="journal article" date="2007" name="Science">
        <title>Genome sequence of Aedes aegypti, a major arbovirus vector.</title>
        <authorList>
            <person name="Nene V."/>
            <person name="Wortman J.R."/>
            <person name="Lawson D."/>
            <person name="Haas B."/>
            <person name="Kodira C."/>
            <person name="Tu Z.J."/>
            <person name="Loftus B."/>
            <person name="Xi Z."/>
            <person name="Megy K."/>
            <person name="Grabherr M."/>
            <person name="Ren Q."/>
            <person name="Zdobnov E.M."/>
            <person name="Lobo N.F."/>
            <person name="Campbell K.S."/>
            <person name="Brown S.E."/>
            <person name="Bonaldo M.F."/>
            <person name="Zhu J."/>
            <person name="Sinkins S.P."/>
            <person name="Hogenkamp D.G."/>
            <person name="Amedeo P."/>
            <person name="Arensburger P."/>
            <person name="Atkinson P.W."/>
            <person name="Bidwell S."/>
            <person name="Biedler J."/>
            <person name="Birney E."/>
            <person name="Bruggner R.V."/>
            <person name="Costas J."/>
            <person name="Coy M.R."/>
            <person name="Crabtree J."/>
            <person name="Crawford M."/>
            <person name="Debruyn B."/>
            <person name="Decaprio D."/>
            <person name="Eiglmeier K."/>
            <person name="Eisenstadt E."/>
            <person name="El-Dorry H."/>
            <person name="Gelbart W.M."/>
            <person name="Gomes S.L."/>
            <person name="Hammond M."/>
            <person name="Hannick L.I."/>
            <person name="Hogan J.R."/>
            <person name="Holmes M.H."/>
            <person name="Jaffe D."/>
            <person name="Johnston J.S."/>
            <person name="Kennedy R.C."/>
            <person name="Koo H."/>
            <person name="Kravitz S."/>
            <person name="Kriventseva E.V."/>
            <person name="Kulp D."/>
            <person name="Labutti K."/>
            <person name="Lee E."/>
            <person name="Li S."/>
            <person name="Lovin D.D."/>
            <person name="Mao C."/>
            <person name="Mauceli E."/>
            <person name="Menck C.F."/>
            <person name="Miller J.R."/>
            <person name="Montgomery P."/>
            <person name="Mori A."/>
            <person name="Nascimento A.L."/>
            <person name="Naveira H.F."/>
            <person name="Nusbaum C."/>
            <person name="O'leary S."/>
            <person name="Orvis J."/>
            <person name="Pertea M."/>
            <person name="Quesneville H."/>
            <person name="Reidenbach K.R."/>
            <person name="Rogers Y.H."/>
            <person name="Roth C.W."/>
            <person name="Schneider J.R."/>
            <person name="Schatz M."/>
            <person name="Shumway M."/>
            <person name="Stanke M."/>
            <person name="Stinson E.O."/>
            <person name="Tubio J.M."/>
            <person name="Vanzee J.P."/>
            <person name="Verjovski-Almeida S."/>
            <person name="Werner D."/>
            <person name="White O."/>
            <person name="Wyder S."/>
            <person name="Zeng Q."/>
            <person name="Zhao Q."/>
            <person name="Zhao Y."/>
            <person name="Hill C.A."/>
            <person name="Raikhel A.S."/>
            <person name="Soares M.B."/>
            <person name="Knudson D.L."/>
            <person name="Lee N.H."/>
            <person name="Galagan J."/>
            <person name="Salzberg S.L."/>
            <person name="Paulsen I.T."/>
            <person name="Dimopoulos G."/>
            <person name="Collins F.H."/>
            <person name="Birren B."/>
            <person name="Fraser-Liggett C.M."/>
            <person name="Severson D.W."/>
        </authorList>
    </citation>
    <scope>NUCLEOTIDE SEQUENCE [LARGE SCALE GENOMIC DNA]</scope>
    <source>
        <strain evidence="4">Liverpool</strain>
    </source>
</reference>
<dbReference type="eggNOG" id="KOG3990">
    <property type="taxonomic scope" value="Eukaryota"/>
</dbReference>
<dbReference type="PhylomeDB" id="Q16VB2"/>
<evidence type="ECO:0000256" key="1">
    <source>
        <dbReference type="ARBA" id="ARBA00009097"/>
    </source>
</evidence>
<evidence type="ECO:0000256" key="2">
    <source>
        <dbReference type="ARBA" id="ARBA00023054"/>
    </source>
</evidence>
<dbReference type="GO" id="GO:0016607">
    <property type="term" value="C:nuclear speck"/>
    <property type="evidence" value="ECO:0007669"/>
    <property type="project" value="TreeGrafter"/>
</dbReference>
<protein>
    <submittedName>
        <fullName evidence="4">AAEL009606-PA</fullName>
    </submittedName>
</protein>
<dbReference type="PaxDb" id="7159-AAEL009606-PA"/>
<organism evidence="4 5">
    <name type="scientific">Aedes aegypti</name>
    <name type="common">Yellowfever mosquito</name>
    <name type="synonym">Culex aegypti</name>
    <dbReference type="NCBI Taxonomy" id="7159"/>
    <lineage>
        <taxon>Eukaryota</taxon>
        <taxon>Metazoa</taxon>
        <taxon>Ecdysozoa</taxon>
        <taxon>Arthropoda</taxon>
        <taxon>Hexapoda</taxon>
        <taxon>Insecta</taxon>
        <taxon>Pterygota</taxon>
        <taxon>Neoptera</taxon>
        <taxon>Endopterygota</taxon>
        <taxon>Diptera</taxon>
        <taxon>Nematocera</taxon>
        <taxon>Culicoidea</taxon>
        <taxon>Culicidae</taxon>
        <taxon>Culicinae</taxon>
        <taxon>Aedini</taxon>
        <taxon>Aedes</taxon>
        <taxon>Stegomyia</taxon>
    </lineage>
</organism>
<reference evidence="4" key="3">
    <citation type="submission" date="2012-09" db="EMBL/GenBank/DDBJ databases">
        <authorList>
            <consortium name="VectorBase"/>
        </authorList>
    </citation>
    <scope>NUCLEOTIDE SEQUENCE</scope>
    <source>
        <strain evidence="4">Liverpool</strain>
    </source>
</reference>
<feature type="non-terminal residue" evidence="4">
    <location>
        <position position="1"/>
    </location>
</feature>
<dbReference type="PANTHER" id="PTHR46176">
    <property type="entry name" value="LD21662P"/>
    <property type="match status" value="1"/>
</dbReference>
<feature type="compositionally biased region" description="Basic residues" evidence="3">
    <location>
        <begin position="188"/>
        <end position="197"/>
    </location>
</feature>
<evidence type="ECO:0000313" key="5">
    <source>
        <dbReference type="Proteomes" id="UP000682892"/>
    </source>
</evidence>
<dbReference type="VEuPathDB" id="VectorBase:AAEL009606"/>
<evidence type="ECO:0000256" key="3">
    <source>
        <dbReference type="SAM" id="MobiDB-lite"/>
    </source>
</evidence>
<dbReference type="OMA" id="CACAYKR"/>
<reference evidence="4" key="1">
    <citation type="submission" date="2005-10" db="EMBL/GenBank/DDBJ databases">
        <authorList>
            <person name="Loftus B.J."/>
            <person name="Nene V.M."/>
            <person name="Hannick L.I."/>
            <person name="Bidwell S."/>
            <person name="Haas B."/>
            <person name="Amedeo P."/>
            <person name="Orvis J."/>
            <person name="Wortman J.R."/>
            <person name="White O.R."/>
            <person name="Salzberg S."/>
            <person name="Shumway M."/>
            <person name="Koo H."/>
            <person name="Zhao Y."/>
            <person name="Holmes M."/>
            <person name="Miller J."/>
            <person name="Schatz M."/>
            <person name="Pop M."/>
            <person name="Pai G."/>
            <person name="Utterback T."/>
            <person name="Rogers Y.-H."/>
            <person name="Kravitz S."/>
            <person name="Fraser C.M."/>
        </authorList>
    </citation>
    <scope>NUCLEOTIDE SEQUENCE</scope>
    <source>
        <strain evidence="4">Liverpool</strain>
    </source>
</reference>
<feature type="compositionally biased region" description="Basic and acidic residues" evidence="3">
    <location>
        <begin position="326"/>
        <end position="368"/>
    </location>
</feature>
<gene>
    <name evidence="4" type="ORF">AaeL_AAEL009606</name>
</gene>
<dbReference type="EMBL" id="CH477597">
    <property type="protein sequence ID" value="EAT38521.1"/>
    <property type="molecule type" value="Genomic_DNA"/>
</dbReference>
<dbReference type="InterPro" id="IPR032017">
    <property type="entry name" value="FAM76"/>
</dbReference>
<dbReference type="Proteomes" id="UP000682892">
    <property type="component" value="Unassembled WGS sequence"/>
</dbReference>
<feature type="compositionally biased region" description="Basic and acidic residues" evidence="3">
    <location>
        <begin position="287"/>
        <end position="318"/>
    </location>
</feature>
<dbReference type="AlphaFoldDB" id="Q16VB2"/>
<feature type="region of interest" description="Disordered" evidence="3">
    <location>
        <begin position="120"/>
        <end position="203"/>
    </location>
</feature>
<comment type="similarity">
    <text evidence="1">Belongs to the FAM76 family.</text>
</comment>
<dbReference type="HOGENOM" id="CLU_029220_1_1_1"/>
<feature type="compositionally biased region" description="Low complexity" evidence="3">
    <location>
        <begin position="143"/>
        <end position="169"/>
    </location>
</feature>
<feature type="region of interest" description="Disordered" evidence="3">
    <location>
        <begin position="285"/>
        <end position="368"/>
    </location>
</feature>
<dbReference type="STRING" id="7159.Q16VB2"/>
<evidence type="ECO:0000313" key="4">
    <source>
        <dbReference type="EMBL" id="EAT38521.1"/>
    </source>
</evidence>
<keyword evidence="2" id="KW-0175">Coiled coil</keyword>
<dbReference type="PANTHER" id="PTHR46176:SF1">
    <property type="entry name" value="LD21662P"/>
    <property type="match status" value="1"/>
</dbReference>